<reference evidence="3 4" key="1">
    <citation type="submission" date="2016-04" db="EMBL/GenBank/DDBJ databases">
        <authorList>
            <person name="Chen L."/>
            <person name="Zhuang W."/>
            <person name="Wang G."/>
        </authorList>
    </citation>
    <scope>NUCLEOTIDE SEQUENCE [LARGE SCALE GENOMIC DNA]</scope>
    <source>
        <strain evidence="4">GR20</strain>
    </source>
</reference>
<keyword evidence="2" id="KW-0472">Membrane</keyword>
<evidence type="ECO:0008006" key="5">
    <source>
        <dbReference type="Google" id="ProtNLM"/>
    </source>
</evidence>
<accession>A0ABX3NPB5</accession>
<gene>
    <name evidence="3" type="ORF">A4D02_11990</name>
</gene>
<feature type="region of interest" description="Disordered" evidence="1">
    <location>
        <begin position="160"/>
        <end position="185"/>
    </location>
</feature>
<comment type="caution">
    <text evidence="3">The sequence shown here is derived from an EMBL/GenBank/DDBJ whole genome shotgun (WGS) entry which is preliminary data.</text>
</comment>
<dbReference type="Proteomes" id="UP000192277">
    <property type="component" value="Unassembled WGS sequence"/>
</dbReference>
<organism evidence="3 4">
    <name type="scientific">Niastella koreensis</name>
    <dbReference type="NCBI Taxonomy" id="354356"/>
    <lineage>
        <taxon>Bacteria</taxon>
        <taxon>Pseudomonadati</taxon>
        <taxon>Bacteroidota</taxon>
        <taxon>Chitinophagia</taxon>
        <taxon>Chitinophagales</taxon>
        <taxon>Chitinophagaceae</taxon>
        <taxon>Niastella</taxon>
    </lineage>
</organism>
<sequence length="234" mass="26739">MNNVLVSYLLQHKSISIPGLGSMYIERIPAQTDFVNRRILPPDYHFRFDKYFDAPDKDFFTYLAKQQNIADYEAIKWYNEWAYELRSKLREGQVIEWAGIGTLKKDISGEIVFESAGRIPSMQEPTPANRVIHTHTQHTMLVGDQEVTRKISNIDAAPAATAEENNVAPGEEQAPNPNEPYQYPWEEEKPKKRGWWFFALFLAAVALGLIFFRVYKSGFVTSAAGNHQQINAAP</sequence>
<protein>
    <recommendedName>
        <fullName evidence="5">CCDC81-like prokaryotic HU domain-containing protein</fullName>
    </recommendedName>
</protein>
<evidence type="ECO:0000313" key="4">
    <source>
        <dbReference type="Proteomes" id="UP000192277"/>
    </source>
</evidence>
<feature type="transmembrane region" description="Helical" evidence="2">
    <location>
        <begin position="195"/>
        <end position="215"/>
    </location>
</feature>
<dbReference type="RefSeq" id="WP_014220581.1">
    <property type="nucleotide sequence ID" value="NZ_LWBO01000044.1"/>
</dbReference>
<evidence type="ECO:0000256" key="1">
    <source>
        <dbReference type="SAM" id="MobiDB-lite"/>
    </source>
</evidence>
<keyword evidence="4" id="KW-1185">Reference proteome</keyword>
<evidence type="ECO:0000313" key="3">
    <source>
        <dbReference type="EMBL" id="OQP42300.1"/>
    </source>
</evidence>
<dbReference type="EMBL" id="LWBO01000044">
    <property type="protein sequence ID" value="OQP42300.1"/>
    <property type="molecule type" value="Genomic_DNA"/>
</dbReference>
<keyword evidence="2" id="KW-0812">Transmembrane</keyword>
<proteinExistence type="predicted"/>
<keyword evidence="2" id="KW-1133">Transmembrane helix</keyword>
<name>A0ABX3NPB5_9BACT</name>
<evidence type="ECO:0000256" key="2">
    <source>
        <dbReference type="SAM" id="Phobius"/>
    </source>
</evidence>